<evidence type="ECO:0000313" key="4">
    <source>
        <dbReference type="Proteomes" id="UP000483004"/>
    </source>
</evidence>
<dbReference type="Pfam" id="PF03928">
    <property type="entry name" value="HbpS-like"/>
    <property type="match status" value="1"/>
</dbReference>
<reference evidence="3 4" key="1">
    <citation type="submission" date="2019-09" db="EMBL/GenBank/DDBJ databases">
        <title>Actinomadura physcomitrii sp. nov., a novel actinomycete isolated from moss [Physcomitrium sphaericum (Ludw) Fuernr].</title>
        <authorList>
            <person name="Liu C."/>
            <person name="Zhuang X."/>
        </authorList>
    </citation>
    <scope>NUCLEOTIDE SEQUENCE [LARGE SCALE GENOMIC DNA]</scope>
    <source>
        <strain evidence="3 4">CYP1-1B</strain>
    </source>
</reference>
<evidence type="ECO:0000256" key="1">
    <source>
        <dbReference type="SAM" id="MobiDB-lite"/>
    </source>
</evidence>
<evidence type="ECO:0000313" key="3">
    <source>
        <dbReference type="EMBL" id="KAB2368163.1"/>
    </source>
</evidence>
<sequence length="202" mass="20323">MSIRRFIGGAVALGAAAAGAVGVAGPASAAAPAATVAVQDGHGKPGHGHGNGHAHGNGHGKGHGHGRHDSATAPERVLSNSALVRASREFVESARRHGNQRVTMVIMERAGTIRLVVRTRKAGPQTYVSAKAKAYTAVAFGQPTSALSGNETIKQIPGTLTLPGGVPVFYKGFPIAGIGVGGAPDGRIDEAIANDVLAAVNR</sequence>
<dbReference type="InterPro" id="IPR052517">
    <property type="entry name" value="GlcG_carb_metab_protein"/>
</dbReference>
<dbReference type="PROSITE" id="PS51318">
    <property type="entry name" value="TAT"/>
    <property type="match status" value="1"/>
</dbReference>
<gene>
    <name evidence="3" type="ORF">F9B16_38140</name>
</gene>
<protein>
    <submittedName>
        <fullName evidence="3">Heme-binding protein</fullName>
    </submittedName>
</protein>
<feature type="chain" id="PRO_5027113867" evidence="2">
    <location>
        <begin position="30"/>
        <end position="202"/>
    </location>
</feature>
<keyword evidence="2" id="KW-0732">Signal</keyword>
<feature type="signal peptide" evidence="2">
    <location>
        <begin position="1"/>
        <end position="29"/>
    </location>
</feature>
<proteinExistence type="predicted"/>
<dbReference type="AlphaFoldDB" id="A0A6L3VLP9"/>
<dbReference type="RefSeq" id="WP_151545101.1">
    <property type="nucleotide sequence ID" value="NZ_WBMR01000178.1"/>
</dbReference>
<dbReference type="OrthoDB" id="4485197at2"/>
<accession>A0A6L3VLP9</accession>
<dbReference type="Proteomes" id="UP000483004">
    <property type="component" value="Unassembled WGS sequence"/>
</dbReference>
<dbReference type="PANTHER" id="PTHR34309">
    <property type="entry name" value="SLR1406 PROTEIN"/>
    <property type="match status" value="1"/>
</dbReference>
<feature type="compositionally biased region" description="Basic residues" evidence="1">
    <location>
        <begin position="44"/>
        <end position="66"/>
    </location>
</feature>
<organism evidence="3 4">
    <name type="scientific">Actinomadura montaniterrae</name>
    <dbReference type="NCBI Taxonomy" id="1803903"/>
    <lineage>
        <taxon>Bacteria</taxon>
        <taxon>Bacillati</taxon>
        <taxon>Actinomycetota</taxon>
        <taxon>Actinomycetes</taxon>
        <taxon>Streptosporangiales</taxon>
        <taxon>Thermomonosporaceae</taxon>
        <taxon>Actinomadura</taxon>
    </lineage>
</organism>
<feature type="region of interest" description="Disordered" evidence="1">
    <location>
        <begin position="35"/>
        <end position="71"/>
    </location>
</feature>
<dbReference type="Gene3D" id="3.30.450.150">
    <property type="entry name" value="Haem-degrading domain"/>
    <property type="match status" value="1"/>
</dbReference>
<keyword evidence="4" id="KW-1185">Reference proteome</keyword>
<comment type="caution">
    <text evidence="3">The sequence shown here is derived from an EMBL/GenBank/DDBJ whole genome shotgun (WGS) entry which is preliminary data.</text>
</comment>
<dbReference type="InterPro" id="IPR006311">
    <property type="entry name" value="TAT_signal"/>
</dbReference>
<dbReference type="PANTHER" id="PTHR34309:SF1">
    <property type="entry name" value="PROTEIN GLCG"/>
    <property type="match status" value="1"/>
</dbReference>
<dbReference type="EMBL" id="WBMR01000178">
    <property type="protein sequence ID" value="KAB2368163.1"/>
    <property type="molecule type" value="Genomic_DNA"/>
</dbReference>
<evidence type="ECO:0000256" key="2">
    <source>
        <dbReference type="SAM" id="SignalP"/>
    </source>
</evidence>
<dbReference type="SUPFAM" id="SSF143744">
    <property type="entry name" value="GlcG-like"/>
    <property type="match status" value="1"/>
</dbReference>
<dbReference type="InterPro" id="IPR005624">
    <property type="entry name" value="PduO/GlcC-like"/>
</dbReference>
<name>A0A6L3VLP9_9ACTN</name>
<dbReference type="InterPro" id="IPR038084">
    <property type="entry name" value="PduO/GlcC-like_sf"/>
</dbReference>